<protein>
    <submittedName>
        <fullName evidence="2">Uncharacterized protein</fullName>
    </submittedName>
</protein>
<sequence>MLDSPQSVLGRRGPKSLREDTAKSNPKPVSVPRSRGLLGG</sequence>
<proteinExistence type="predicted"/>
<evidence type="ECO:0000313" key="2">
    <source>
        <dbReference type="EMBL" id="JAC80842.1"/>
    </source>
</evidence>
<evidence type="ECO:0000256" key="1">
    <source>
        <dbReference type="SAM" id="MobiDB-lite"/>
    </source>
</evidence>
<gene>
    <name evidence="2" type="ORF">TSPGSL018_9322</name>
</gene>
<accession>A0A061S6N9</accession>
<name>A0A061S6N9_9CHLO</name>
<dbReference type="EMBL" id="GBEZ01004372">
    <property type="protein sequence ID" value="JAC80842.1"/>
    <property type="molecule type" value="Transcribed_RNA"/>
</dbReference>
<reference evidence="2" key="1">
    <citation type="submission" date="2014-05" db="EMBL/GenBank/DDBJ databases">
        <title>The transcriptome of the halophilic microalga Tetraselmis sp. GSL018 isolated from the Great Salt Lake, Utah.</title>
        <authorList>
            <person name="Jinkerson R.E."/>
            <person name="D'Adamo S."/>
            <person name="Posewitz M.C."/>
        </authorList>
    </citation>
    <scope>NUCLEOTIDE SEQUENCE</scope>
    <source>
        <strain evidence="2">GSL018</strain>
    </source>
</reference>
<feature type="region of interest" description="Disordered" evidence="1">
    <location>
        <begin position="1"/>
        <end position="40"/>
    </location>
</feature>
<organism evidence="2">
    <name type="scientific">Tetraselmis sp. GSL018</name>
    <dbReference type="NCBI Taxonomy" id="582737"/>
    <lineage>
        <taxon>Eukaryota</taxon>
        <taxon>Viridiplantae</taxon>
        <taxon>Chlorophyta</taxon>
        <taxon>core chlorophytes</taxon>
        <taxon>Chlorodendrophyceae</taxon>
        <taxon>Chlorodendrales</taxon>
        <taxon>Chlorodendraceae</taxon>
        <taxon>Tetraselmis</taxon>
    </lineage>
</organism>
<feature type="non-terminal residue" evidence="2">
    <location>
        <position position="40"/>
    </location>
</feature>
<dbReference type="AlphaFoldDB" id="A0A061S6N9"/>